<evidence type="ECO:0000259" key="1">
    <source>
        <dbReference type="PROSITE" id="PS50010"/>
    </source>
</evidence>
<proteinExistence type="predicted"/>
<dbReference type="SUPFAM" id="SSF48065">
    <property type="entry name" value="DBL homology domain (DH-domain)"/>
    <property type="match status" value="1"/>
</dbReference>
<dbReference type="PANTHER" id="PTHR12673">
    <property type="entry name" value="FACIOGENITAL DYSPLASIA PROTEIN"/>
    <property type="match status" value="1"/>
</dbReference>
<reference evidence="2" key="1">
    <citation type="submission" date="2022-08" db="EMBL/GenBank/DDBJ databases">
        <title>Novel sulfate-reducing endosymbionts in the free-living metamonad Anaeramoeba.</title>
        <authorList>
            <person name="Jerlstrom-Hultqvist J."/>
            <person name="Cepicka I."/>
            <person name="Gallot-Lavallee L."/>
            <person name="Salas-Leiva D."/>
            <person name="Curtis B.A."/>
            <person name="Zahonova K."/>
            <person name="Pipaliya S."/>
            <person name="Dacks J."/>
            <person name="Roger A.J."/>
        </authorList>
    </citation>
    <scope>NUCLEOTIDE SEQUENCE</scope>
    <source>
        <strain evidence="2">Schooner1</strain>
    </source>
</reference>
<dbReference type="InterPro" id="IPR035899">
    <property type="entry name" value="DBL_dom_sf"/>
</dbReference>
<dbReference type="PROSITE" id="PS00741">
    <property type="entry name" value="DH_1"/>
    <property type="match status" value="1"/>
</dbReference>
<accession>A0ABQ8XYC7</accession>
<dbReference type="Gene3D" id="1.20.900.10">
    <property type="entry name" value="Dbl homology (DH) domain"/>
    <property type="match status" value="1"/>
</dbReference>
<dbReference type="InterPro" id="IPR000219">
    <property type="entry name" value="DH_dom"/>
</dbReference>
<dbReference type="Proteomes" id="UP001150062">
    <property type="component" value="Unassembled WGS sequence"/>
</dbReference>
<sequence>MDPKCKGQALQSLLIMPIQRLPRYVLLLGELTKKTLPTHPDYVSLKKAFDEIKLVTGEVNETKREIENAYHLADIDKNLTPHSKKKHDLTLIKPTRKYLETYPINNLQDPDNNYFLYLFNNLILITLVKKKKLKKPLKHSIRDKFKLCDIENLVYNKQRDNEDAHLFFTYDQQIYDIYDFKETEHIEDFLEKYKQSMEQYEKTLKGTLRRSQSLIQTYDESSDLESD</sequence>
<protein>
    <submittedName>
        <fullName evidence="2">Faciogenital dysplasia protein</fullName>
    </submittedName>
</protein>
<organism evidence="2 3">
    <name type="scientific">Anaeramoeba flamelloides</name>
    <dbReference type="NCBI Taxonomy" id="1746091"/>
    <lineage>
        <taxon>Eukaryota</taxon>
        <taxon>Metamonada</taxon>
        <taxon>Anaeramoebidae</taxon>
        <taxon>Anaeramoeba</taxon>
    </lineage>
</organism>
<dbReference type="InterPro" id="IPR001331">
    <property type="entry name" value="GDS_CDC24_CS"/>
</dbReference>
<keyword evidence="3" id="KW-1185">Reference proteome</keyword>
<dbReference type="EMBL" id="JAOAOG010000242">
    <property type="protein sequence ID" value="KAJ6236823.1"/>
    <property type="molecule type" value="Genomic_DNA"/>
</dbReference>
<evidence type="ECO:0000313" key="3">
    <source>
        <dbReference type="Proteomes" id="UP001150062"/>
    </source>
</evidence>
<dbReference type="InterPro" id="IPR051092">
    <property type="entry name" value="FYVE_RhoGEF_PH"/>
</dbReference>
<feature type="domain" description="DH" evidence="1">
    <location>
        <begin position="1"/>
        <end position="62"/>
    </location>
</feature>
<dbReference type="Pfam" id="PF00621">
    <property type="entry name" value="RhoGEF"/>
    <property type="match status" value="1"/>
</dbReference>
<gene>
    <name evidence="2" type="ORF">M0813_27568</name>
</gene>
<dbReference type="PROSITE" id="PS50010">
    <property type="entry name" value="DH_2"/>
    <property type="match status" value="1"/>
</dbReference>
<name>A0ABQ8XYC7_9EUKA</name>
<dbReference type="PANTHER" id="PTHR12673:SF159">
    <property type="entry name" value="LD03170P"/>
    <property type="match status" value="1"/>
</dbReference>
<evidence type="ECO:0000313" key="2">
    <source>
        <dbReference type="EMBL" id="KAJ6236823.1"/>
    </source>
</evidence>
<comment type="caution">
    <text evidence="2">The sequence shown here is derived from an EMBL/GenBank/DDBJ whole genome shotgun (WGS) entry which is preliminary data.</text>
</comment>